<proteinExistence type="predicted"/>
<organism evidence="1 2">
    <name type="scientific">Rhizobium aquaticum</name>
    <dbReference type="NCBI Taxonomy" id="1549636"/>
    <lineage>
        <taxon>Bacteria</taxon>
        <taxon>Pseudomonadati</taxon>
        <taxon>Pseudomonadota</taxon>
        <taxon>Alphaproteobacteria</taxon>
        <taxon>Hyphomicrobiales</taxon>
        <taxon>Rhizobiaceae</taxon>
        <taxon>Rhizobium/Agrobacterium group</taxon>
        <taxon>Rhizobium</taxon>
    </lineage>
</organism>
<sequence length="198" mass="21517">MAKPNIKILRPDDYREMTWKNGKGVTVEIAISPDAATVEDFDWRISMATVSEDGPFSSFPGIDRTLSVLDGKGLELFVEGQAAALLTRDTPPHGFAADKPTHARLIDGKLTDFNVMTRRGTCSHSIEMMTASARVINRHAWTILVAYCHTGTANIDANGNSALLEKGQTMIVDSAQSASLAFALTRGARIYLARFSLS</sequence>
<dbReference type="Pfam" id="PF05962">
    <property type="entry name" value="HutD"/>
    <property type="match status" value="1"/>
</dbReference>
<reference evidence="1 2" key="1">
    <citation type="submission" date="2024-06" db="EMBL/GenBank/DDBJ databases">
        <title>Genomic Encyclopedia of Type Strains, Phase IV (KMG-IV): sequencing the most valuable type-strain genomes for metagenomic binning, comparative biology and taxonomic classification.</title>
        <authorList>
            <person name="Goeker M."/>
        </authorList>
    </citation>
    <scope>NUCLEOTIDE SEQUENCE [LARGE SCALE GENOMIC DNA]</scope>
    <source>
        <strain evidence="1 2">DSM 29780</strain>
    </source>
</reference>
<gene>
    <name evidence="1" type="ORF">ABID16_004404</name>
</gene>
<keyword evidence="2" id="KW-1185">Reference proteome</keyword>
<accession>A0ABV2J812</accession>
<dbReference type="PANTHER" id="PTHR37943">
    <property type="entry name" value="PROTEIN VES"/>
    <property type="match status" value="1"/>
</dbReference>
<dbReference type="InterPro" id="IPR014710">
    <property type="entry name" value="RmlC-like_jellyroll"/>
</dbReference>
<dbReference type="InterPro" id="IPR011051">
    <property type="entry name" value="RmlC_Cupin_sf"/>
</dbReference>
<evidence type="ECO:0000313" key="2">
    <source>
        <dbReference type="Proteomes" id="UP001549047"/>
    </source>
</evidence>
<dbReference type="InterPro" id="IPR010282">
    <property type="entry name" value="Uncharacterised_HutD/Ves"/>
</dbReference>
<dbReference type="Proteomes" id="UP001549047">
    <property type="component" value="Unassembled WGS sequence"/>
</dbReference>
<dbReference type="EMBL" id="JBEPMB010000011">
    <property type="protein sequence ID" value="MET3616055.1"/>
    <property type="molecule type" value="Genomic_DNA"/>
</dbReference>
<evidence type="ECO:0000313" key="1">
    <source>
        <dbReference type="EMBL" id="MET3616055.1"/>
    </source>
</evidence>
<dbReference type="SUPFAM" id="SSF51182">
    <property type="entry name" value="RmlC-like cupins"/>
    <property type="match status" value="1"/>
</dbReference>
<dbReference type="CDD" id="cd20293">
    <property type="entry name" value="cupin_HutD_N"/>
    <property type="match status" value="1"/>
</dbReference>
<dbReference type="Gene3D" id="2.60.120.10">
    <property type="entry name" value="Jelly Rolls"/>
    <property type="match status" value="1"/>
</dbReference>
<protein>
    <submittedName>
        <fullName evidence="1">Environmental stress-induced protein Ves</fullName>
    </submittedName>
</protein>
<dbReference type="PANTHER" id="PTHR37943:SF1">
    <property type="entry name" value="PROTEIN VES"/>
    <property type="match status" value="1"/>
</dbReference>
<name>A0ABV2J812_9HYPH</name>
<comment type="caution">
    <text evidence="1">The sequence shown here is derived from an EMBL/GenBank/DDBJ whole genome shotgun (WGS) entry which is preliminary data.</text>
</comment>